<dbReference type="KEGG" id="cavi:CAV_1346"/>
<dbReference type="GO" id="GO:0005886">
    <property type="term" value="C:plasma membrane"/>
    <property type="evidence" value="ECO:0007669"/>
    <property type="project" value="UniProtKB-SubCell"/>
</dbReference>
<dbReference type="Gene3D" id="3.30.420.270">
    <property type="match status" value="1"/>
</dbReference>
<feature type="transmembrane region" description="Helical" evidence="11">
    <location>
        <begin position="12"/>
        <end position="34"/>
    </location>
</feature>
<evidence type="ECO:0000256" key="3">
    <source>
        <dbReference type="ARBA" id="ARBA00022448"/>
    </source>
</evidence>
<gene>
    <name evidence="12" type="primary">tolR</name>
    <name evidence="12" type="ORF">CAV_1346</name>
</gene>
<evidence type="ECO:0000313" key="13">
    <source>
        <dbReference type="Proteomes" id="UP000201169"/>
    </source>
</evidence>
<keyword evidence="4" id="KW-1003">Cell membrane</keyword>
<keyword evidence="7 10" id="KW-0653">Protein transport</keyword>
<dbReference type="InterPro" id="IPR003400">
    <property type="entry name" value="ExbD"/>
</dbReference>
<evidence type="ECO:0000256" key="2">
    <source>
        <dbReference type="ARBA" id="ARBA00005811"/>
    </source>
</evidence>
<comment type="subcellular location">
    <subcellularLocation>
        <location evidence="1">Cell inner membrane</location>
        <topology evidence="1">Single-pass type II membrane protein</topology>
    </subcellularLocation>
    <subcellularLocation>
        <location evidence="10">Cell membrane</location>
        <topology evidence="10">Single-pass type II membrane protein</topology>
    </subcellularLocation>
</comment>
<evidence type="ECO:0000256" key="5">
    <source>
        <dbReference type="ARBA" id="ARBA00022519"/>
    </source>
</evidence>
<evidence type="ECO:0000256" key="1">
    <source>
        <dbReference type="ARBA" id="ARBA00004249"/>
    </source>
</evidence>
<evidence type="ECO:0000256" key="6">
    <source>
        <dbReference type="ARBA" id="ARBA00022692"/>
    </source>
</evidence>
<evidence type="ECO:0000256" key="8">
    <source>
        <dbReference type="ARBA" id="ARBA00022989"/>
    </source>
</evidence>
<dbReference type="PANTHER" id="PTHR30558">
    <property type="entry name" value="EXBD MEMBRANE COMPONENT OF PMF-DRIVEN MACROMOLECULE IMPORT SYSTEM"/>
    <property type="match status" value="1"/>
</dbReference>
<organism evidence="12 13">
    <name type="scientific">Campylobacter avium LMG 24591</name>
    <dbReference type="NCBI Taxonomy" id="522484"/>
    <lineage>
        <taxon>Bacteria</taxon>
        <taxon>Pseudomonadati</taxon>
        <taxon>Campylobacterota</taxon>
        <taxon>Epsilonproteobacteria</taxon>
        <taxon>Campylobacterales</taxon>
        <taxon>Campylobacteraceae</taxon>
        <taxon>Campylobacter</taxon>
    </lineage>
</organism>
<evidence type="ECO:0000313" key="12">
    <source>
        <dbReference type="EMBL" id="ASQ30970.1"/>
    </source>
</evidence>
<dbReference type="EMBL" id="CP022347">
    <property type="protein sequence ID" value="ASQ30970.1"/>
    <property type="molecule type" value="Genomic_DNA"/>
</dbReference>
<dbReference type="GO" id="GO:0022857">
    <property type="term" value="F:transmembrane transporter activity"/>
    <property type="evidence" value="ECO:0007669"/>
    <property type="project" value="InterPro"/>
</dbReference>
<evidence type="ECO:0000256" key="4">
    <source>
        <dbReference type="ARBA" id="ARBA00022475"/>
    </source>
</evidence>
<dbReference type="GO" id="GO:0015031">
    <property type="term" value="P:protein transport"/>
    <property type="evidence" value="ECO:0007669"/>
    <property type="project" value="UniProtKB-KW"/>
</dbReference>
<keyword evidence="6 10" id="KW-0812">Transmembrane</keyword>
<proteinExistence type="inferred from homology"/>
<dbReference type="Proteomes" id="UP000201169">
    <property type="component" value="Chromosome"/>
</dbReference>
<keyword evidence="13" id="KW-1185">Reference proteome</keyword>
<accession>A0A222MZ22</accession>
<name>A0A222MZ22_9BACT</name>
<sequence length="128" mass="14413">MFLDEKPELNITPLVDIMLVLLAILMVTAPSIVYDEKVNLPTGSQKSSSIATVKSLLITVNAKKEVFVNDKKFDFISFADNLALLKNQFKTDEPVFIRADKNLKYDDVMFVLRTVKNLGFNKAALQTE</sequence>
<dbReference type="OrthoDB" id="9798629at2"/>
<dbReference type="PANTHER" id="PTHR30558:SF12">
    <property type="entry name" value="BIOPOLYMER TRANSPORT PROTEIN EXBD"/>
    <property type="match status" value="1"/>
</dbReference>
<dbReference type="AlphaFoldDB" id="A0A222MZ22"/>
<dbReference type="Pfam" id="PF02472">
    <property type="entry name" value="ExbD"/>
    <property type="match status" value="1"/>
</dbReference>
<keyword evidence="9 11" id="KW-0472">Membrane</keyword>
<evidence type="ECO:0000256" key="10">
    <source>
        <dbReference type="RuleBase" id="RU003879"/>
    </source>
</evidence>
<evidence type="ECO:0000256" key="11">
    <source>
        <dbReference type="SAM" id="Phobius"/>
    </source>
</evidence>
<reference evidence="12 13" key="1">
    <citation type="submission" date="2017-07" db="EMBL/GenBank/DDBJ databases">
        <title>Analysis of two Campylobacter avium genomes and identification of a novel hippuricase gene.</title>
        <authorList>
            <person name="Miller W.G."/>
            <person name="Chapman M.H."/>
            <person name="Yee E."/>
            <person name="Revez J."/>
            <person name="Bono J.L."/>
            <person name="Rossi M."/>
        </authorList>
    </citation>
    <scope>NUCLEOTIDE SEQUENCE [LARGE SCALE GENOMIC DNA]</scope>
    <source>
        <strain evidence="12 13">LMG 24591</strain>
    </source>
</reference>
<keyword evidence="3 10" id="KW-0813">Transport</keyword>
<keyword evidence="5" id="KW-0997">Cell inner membrane</keyword>
<protein>
    <submittedName>
        <fullName evidence="12">Tol-Pal system subunit TolR</fullName>
    </submittedName>
</protein>
<comment type="similarity">
    <text evidence="2 10">Belongs to the ExbD/TolR family.</text>
</comment>
<dbReference type="RefSeq" id="WP_094325765.1">
    <property type="nucleotide sequence ID" value="NZ_CP022347.1"/>
</dbReference>
<evidence type="ECO:0000256" key="9">
    <source>
        <dbReference type="ARBA" id="ARBA00023136"/>
    </source>
</evidence>
<evidence type="ECO:0000256" key="7">
    <source>
        <dbReference type="ARBA" id="ARBA00022927"/>
    </source>
</evidence>
<keyword evidence="8 11" id="KW-1133">Transmembrane helix</keyword>